<gene>
    <name evidence="2" type="ORF">BJY24_002563</name>
</gene>
<dbReference type="Pfam" id="PF00934">
    <property type="entry name" value="PE"/>
    <property type="match status" value="1"/>
</dbReference>
<dbReference type="InterPro" id="IPR000084">
    <property type="entry name" value="PE-PGRS_N"/>
</dbReference>
<feature type="domain" description="PE" evidence="1">
    <location>
        <begin position="8"/>
        <end position="93"/>
    </location>
</feature>
<name>A0A7W9UHY6_9NOCA</name>
<evidence type="ECO:0000259" key="1">
    <source>
        <dbReference type="Pfam" id="PF00934"/>
    </source>
</evidence>
<accession>A0A7W9UHY6</accession>
<proteinExistence type="predicted"/>
<dbReference type="RefSeq" id="WP_040744336.1">
    <property type="nucleotide sequence ID" value="NZ_JACHIT010000001.1"/>
</dbReference>
<evidence type="ECO:0000313" key="2">
    <source>
        <dbReference type="EMBL" id="MBB5913696.1"/>
    </source>
</evidence>
<dbReference type="InterPro" id="IPR038332">
    <property type="entry name" value="PPE_sf"/>
</dbReference>
<organism evidence="2 3">
    <name type="scientific">Nocardia transvalensis</name>
    <dbReference type="NCBI Taxonomy" id="37333"/>
    <lineage>
        <taxon>Bacteria</taxon>
        <taxon>Bacillati</taxon>
        <taxon>Actinomycetota</taxon>
        <taxon>Actinomycetes</taxon>
        <taxon>Mycobacteriales</taxon>
        <taxon>Nocardiaceae</taxon>
        <taxon>Nocardia</taxon>
    </lineage>
</organism>
<sequence length="111" mass="11197">MVGKFLLSPELMLAASAELDLLAERLMAASALSGPATHVLPSGCEEVSLLAAGHFNHAAMTHDGAVAQGALELHHAAHSLRMQCASFLADDAVQAVSVAAVNAAIGGATQV</sequence>
<dbReference type="Proteomes" id="UP000540412">
    <property type="component" value="Unassembled WGS sequence"/>
</dbReference>
<dbReference type="Gene3D" id="1.10.287.850">
    <property type="entry name" value="HP0062-like domain"/>
    <property type="match status" value="1"/>
</dbReference>
<dbReference type="EMBL" id="JACHIT010000001">
    <property type="protein sequence ID" value="MBB5913696.1"/>
    <property type="molecule type" value="Genomic_DNA"/>
</dbReference>
<dbReference type="SUPFAM" id="SSF140459">
    <property type="entry name" value="PE/PPE dimer-like"/>
    <property type="match status" value="1"/>
</dbReference>
<dbReference type="AlphaFoldDB" id="A0A7W9UHY6"/>
<comment type="caution">
    <text evidence="2">The sequence shown here is derived from an EMBL/GenBank/DDBJ whole genome shotgun (WGS) entry which is preliminary data.</text>
</comment>
<protein>
    <recommendedName>
        <fullName evidence="1">PE domain-containing protein</fullName>
    </recommendedName>
</protein>
<reference evidence="2 3" key="1">
    <citation type="submission" date="2020-08" db="EMBL/GenBank/DDBJ databases">
        <title>Sequencing the genomes of 1000 actinobacteria strains.</title>
        <authorList>
            <person name="Klenk H.-P."/>
        </authorList>
    </citation>
    <scope>NUCLEOTIDE SEQUENCE [LARGE SCALE GENOMIC DNA]</scope>
    <source>
        <strain evidence="2 3">DSM 43582</strain>
    </source>
</reference>
<keyword evidence="3" id="KW-1185">Reference proteome</keyword>
<evidence type="ECO:0000313" key="3">
    <source>
        <dbReference type="Proteomes" id="UP000540412"/>
    </source>
</evidence>